<feature type="binding site" evidence="9">
    <location>
        <position position="40"/>
    </location>
    <ligand>
        <name>ATP</name>
        <dbReference type="ChEBI" id="CHEBI:30616"/>
    </ligand>
</feature>
<evidence type="ECO:0000256" key="5">
    <source>
        <dbReference type="ARBA" id="ARBA00022840"/>
    </source>
</evidence>
<dbReference type="OrthoDB" id="9802640at2"/>
<evidence type="ECO:0000256" key="6">
    <source>
        <dbReference type="ARBA" id="ARBA00023016"/>
    </source>
</evidence>
<dbReference type="PRINTS" id="PR00775">
    <property type="entry name" value="HEATSHOCK90"/>
</dbReference>
<name>A0A317E6B3_9PROT</name>
<dbReference type="InterPro" id="IPR036890">
    <property type="entry name" value="HATPase_C_sf"/>
</dbReference>
<feature type="binding site" evidence="9">
    <location>
        <begin position="102"/>
        <end position="103"/>
    </location>
    <ligand>
        <name>ATP</name>
        <dbReference type="ChEBI" id="CHEBI:30616"/>
    </ligand>
</feature>
<dbReference type="RefSeq" id="WP_109920415.1">
    <property type="nucleotide sequence ID" value="NZ_QGLF01000002.1"/>
</dbReference>
<keyword evidence="4 8" id="KW-0547">Nucleotide-binding</keyword>
<keyword evidence="12" id="KW-1185">Reference proteome</keyword>
<comment type="caution">
    <text evidence="11">The sequence shown here is derived from an EMBL/GenBank/DDBJ whole genome shotgun (WGS) entry which is preliminary data.</text>
</comment>
<comment type="subcellular location">
    <subcellularLocation>
        <location evidence="1 8">Cytoplasm</location>
    </subcellularLocation>
</comment>
<feature type="binding site" evidence="9">
    <location>
        <position position="82"/>
    </location>
    <ligand>
        <name>ATP</name>
        <dbReference type="ChEBI" id="CHEBI:30616"/>
    </ligand>
</feature>
<dbReference type="CDD" id="cd16927">
    <property type="entry name" value="HATPase_Hsp90-like"/>
    <property type="match status" value="1"/>
</dbReference>
<dbReference type="PANTHER" id="PTHR11528">
    <property type="entry name" value="HEAT SHOCK PROTEIN 90 FAMILY MEMBER"/>
    <property type="match status" value="1"/>
</dbReference>
<dbReference type="SUPFAM" id="SSF55874">
    <property type="entry name" value="ATPase domain of HSP90 chaperone/DNA topoisomerase II/histidine kinase"/>
    <property type="match status" value="1"/>
</dbReference>
<feature type="region of interest" description="C" evidence="8">
    <location>
        <begin position="552"/>
        <end position="632"/>
    </location>
</feature>
<dbReference type="Gene3D" id="3.30.565.10">
    <property type="entry name" value="Histidine kinase-like ATPase, C-terminal domain"/>
    <property type="match status" value="1"/>
</dbReference>
<comment type="subunit">
    <text evidence="8">Homodimer.</text>
</comment>
<feature type="binding site" evidence="9">
    <location>
        <position position="174"/>
    </location>
    <ligand>
        <name>ATP</name>
        <dbReference type="ChEBI" id="CHEBI:30616"/>
    </ligand>
</feature>
<feature type="binding site" evidence="9">
    <location>
        <position position="87"/>
    </location>
    <ligand>
        <name>ATP</name>
        <dbReference type="ChEBI" id="CHEBI:30616"/>
    </ligand>
</feature>
<dbReference type="NCBIfam" id="NF003555">
    <property type="entry name" value="PRK05218.1"/>
    <property type="match status" value="1"/>
</dbReference>
<dbReference type="Pfam" id="PF00183">
    <property type="entry name" value="HSP90"/>
    <property type="match status" value="1"/>
</dbReference>
<feature type="binding site" evidence="9">
    <location>
        <position position="36"/>
    </location>
    <ligand>
        <name>ATP</name>
        <dbReference type="ChEBI" id="CHEBI:30616"/>
    </ligand>
</feature>
<dbReference type="Proteomes" id="UP000246077">
    <property type="component" value="Unassembled WGS sequence"/>
</dbReference>
<dbReference type="HAMAP" id="MF_00505">
    <property type="entry name" value="HSP90"/>
    <property type="match status" value="1"/>
</dbReference>
<dbReference type="FunFam" id="3.30.565.10:FF:000009">
    <property type="entry name" value="Molecular chaperone HtpG"/>
    <property type="match status" value="1"/>
</dbReference>
<dbReference type="InterPro" id="IPR001404">
    <property type="entry name" value="Hsp90_fam"/>
</dbReference>
<evidence type="ECO:0000256" key="4">
    <source>
        <dbReference type="ARBA" id="ARBA00022741"/>
    </source>
</evidence>
<dbReference type="SUPFAM" id="SSF54211">
    <property type="entry name" value="Ribosomal protein S5 domain 2-like"/>
    <property type="match status" value="1"/>
</dbReference>
<dbReference type="InterPro" id="IPR003594">
    <property type="entry name" value="HATPase_dom"/>
</dbReference>
<comment type="function">
    <text evidence="8">Molecular chaperone. Has ATPase activity.</text>
</comment>
<dbReference type="Pfam" id="PF13589">
    <property type="entry name" value="HATPase_c_3"/>
    <property type="match status" value="1"/>
</dbReference>
<proteinExistence type="inferred from homology"/>
<gene>
    <name evidence="8" type="primary">htpG</name>
    <name evidence="11" type="ORF">DKG75_07210</name>
</gene>
<dbReference type="GO" id="GO:0016887">
    <property type="term" value="F:ATP hydrolysis activity"/>
    <property type="evidence" value="ECO:0007669"/>
    <property type="project" value="InterPro"/>
</dbReference>
<evidence type="ECO:0000256" key="1">
    <source>
        <dbReference type="ARBA" id="ARBA00004496"/>
    </source>
</evidence>
<dbReference type="SMART" id="SM00387">
    <property type="entry name" value="HATPase_c"/>
    <property type="match status" value="1"/>
</dbReference>
<evidence type="ECO:0000256" key="7">
    <source>
        <dbReference type="ARBA" id="ARBA00023186"/>
    </source>
</evidence>
<dbReference type="InterPro" id="IPR020575">
    <property type="entry name" value="Hsp90_N"/>
</dbReference>
<feature type="binding site" evidence="9">
    <location>
        <position position="95"/>
    </location>
    <ligand>
        <name>ATP</name>
        <dbReference type="ChEBI" id="CHEBI:30616"/>
    </ligand>
</feature>
<dbReference type="AlphaFoldDB" id="A0A317E6B3"/>
<feature type="region of interest" description="A; substrate-binding" evidence="8">
    <location>
        <begin position="1"/>
        <end position="338"/>
    </location>
</feature>
<keyword evidence="7 8" id="KW-0143">Chaperone</keyword>
<dbReference type="Gene3D" id="3.40.50.11260">
    <property type="match status" value="1"/>
</dbReference>
<comment type="caution">
    <text evidence="8">Lacks conserved residue(s) required for the propagation of feature annotation.</text>
</comment>
<dbReference type="PIRSF" id="PIRSF002583">
    <property type="entry name" value="Hsp90"/>
    <property type="match status" value="1"/>
</dbReference>
<evidence type="ECO:0000256" key="9">
    <source>
        <dbReference type="PIRSR" id="PIRSR002583-1"/>
    </source>
</evidence>
<evidence type="ECO:0000256" key="2">
    <source>
        <dbReference type="ARBA" id="ARBA00008239"/>
    </source>
</evidence>
<dbReference type="InterPro" id="IPR020568">
    <property type="entry name" value="Ribosomal_Su5_D2-typ_SF"/>
</dbReference>
<accession>A0A317E6B3</accession>
<keyword evidence="6 8" id="KW-0346">Stress response</keyword>
<feature type="binding site" evidence="9">
    <location>
        <position position="338"/>
    </location>
    <ligand>
        <name>ATP</name>
        <dbReference type="ChEBI" id="CHEBI:30616"/>
    </ligand>
</feature>
<evidence type="ECO:0000313" key="12">
    <source>
        <dbReference type="Proteomes" id="UP000246077"/>
    </source>
</evidence>
<dbReference type="GO" id="GO:0005524">
    <property type="term" value="F:ATP binding"/>
    <property type="evidence" value="ECO:0007669"/>
    <property type="project" value="UniProtKB-UniRule"/>
</dbReference>
<dbReference type="GO" id="GO:0005737">
    <property type="term" value="C:cytoplasm"/>
    <property type="evidence" value="ECO:0007669"/>
    <property type="project" value="UniProtKB-SubCell"/>
</dbReference>
<comment type="similarity">
    <text evidence="2 8">Belongs to the heat shock protein 90 family.</text>
</comment>
<organism evidence="11 12">
    <name type="scientific">Zavarzinia compransoris</name>
    <dbReference type="NCBI Taxonomy" id="1264899"/>
    <lineage>
        <taxon>Bacteria</taxon>
        <taxon>Pseudomonadati</taxon>
        <taxon>Pseudomonadota</taxon>
        <taxon>Alphaproteobacteria</taxon>
        <taxon>Rhodospirillales</taxon>
        <taxon>Zavarziniaceae</taxon>
        <taxon>Zavarzinia</taxon>
    </lineage>
</organism>
<sequence>MTAESIETRGFEAEVARLLHLMVHSVYSEKEIFLRELISNASDACDKLRYAALTEPALTADDPNFRVEISLAKDARTLTIADNGIGMSKDELIANLGTIARSGTSAFVEQLSGDAASDVSLIGRFGVGFYSVFMVAEAVEVVSRRAGSDEAWSWESDGAGTYRLKPATRAGRGTTVTLRLREGEDEFLDAWRLKRIVKTYSDHIALPVILKAEADEAQTDGEQKEDETLNSASALWTRPKSEITAEQYAEFYRHAGHAADEPWATIHWKAEGTIEYTGLLFIPGTRPFDLFDPKRESRLKLYVRRVFITDSCEALLPGYLRFVKGIVDSADLPLNISREMLQESPLTAKIRSGLVKKILSELEKRAGDDGFKTFWDAFGPVLKEGLYEDFERREQILKLARFKTTKSGDETVTLAEYAARMRPNQTALYFITGDAATVARSPQLEAFKARDIEVLLLSDPIDDFWTGTGLDWEGKPFQSVTRGDIDLSQIPAAEDERKGEDAPEGAIASLIAAAKLALGEAVKDVRVSKRLTDSPVCLVAAAGDMDMHLARLMRAARGRDAAPDEARILEINPRHPLVKALAARAEGDGAVDALDDAAHLLLDQARIVEGEAPSDPAAFARRLSEVMVRAVA</sequence>
<dbReference type="SUPFAM" id="SSF110942">
    <property type="entry name" value="HSP90 C-terminal domain"/>
    <property type="match status" value="1"/>
</dbReference>
<evidence type="ECO:0000256" key="8">
    <source>
        <dbReference type="HAMAP-Rule" id="MF_00505"/>
    </source>
</evidence>
<evidence type="ECO:0000259" key="10">
    <source>
        <dbReference type="SMART" id="SM00387"/>
    </source>
</evidence>
<dbReference type="Gene3D" id="1.20.120.790">
    <property type="entry name" value="Heat shock protein 90, C-terminal domain"/>
    <property type="match status" value="1"/>
</dbReference>
<evidence type="ECO:0000313" key="11">
    <source>
        <dbReference type="EMBL" id="PWR21770.1"/>
    </source>
</evidence>
<evidence type="ECO:0000256" key="3">
    <source>
        <dbReference type="ARBA" id="ARBA00022490"/>
    </source>
</evidence>
<dbReference type="Gene3D" id="3.30.230.80">
    <property type="match status" value="1"/>
</dbReference>
<dbReference type="GO" id="GO:0140662">
    <property type="term" value="F:ATP-dependent protein folding chaperone"/>
    <property type="evidence" value="ECO:0007669"/>
    <property type="project" value="InterPro"/>
</dbReference>
<keyword evidence="3 8" id="KW-0963">Cytoplasm</keyword>
<dbReference type="EMBL" id="QGLF01000002">
    <property type="protein sequence ID" value="PWR21770.1"/>
    <property type="molecule type" value="Genomic_DNA"/>
</dbReference>
<reference evidence="12" key="1">
    <citation type="submission" date="2018-05" db="EMBL/GenBank/DDBJ databases">
        <title>Zavarzinia sp. HR-AS.</title>
        <authorList>
            <person name="Lee Y."/>
            <person name="Jeon C.O."/>
        </authorList>
    </citation>
    <scope>NUCLEOTIDE SEQUENCE [LARGE SCALE GENOMIC DNA]</scope>
    <source>
        <strain evidence="12">DSM 1231</strain>
    </source>
</reference>
<dbReference type="InterPro" id="IPR037196">
    <property type="entry name" value="HSP90_C"/>
</dbReference>
<feature type="domain" description="Histidine kinase/HSP90-like ATPase" evidence="10">
    <location>
        <begin position="29"/>
        <end position="184"/>
    </location>
</feature>
<protein>
    <recommendedName>
        <fullName evidence="8">Chaperone protein HtpG</fullName>
    </recommendedName>
    <alternativeName>
        <fullName evidence="8">Heat shock protein HtpG</fullName>
    </alternativeName>
    <alternativeName>
        <fullName evidence="8">High temperature protein G</fullName>
    </alternativeName>
</protein>
<keyword evidence="5 8" id="KW-0067">ATP-binding</keyword>
<dbReference type="GO" id="GO:0051082">
    <property type="term" value="F:unfolded protein binding"/>
    <property type="evidence" value="ECO:0007669"/>
    <property type="project" value="UniProtKB-UniRule"/>
</dbReference>